<feature type="transmembrane region" description="Helical" evidence="13">
    <location>
        <begin position="200"/>
        <end position="219"/>
    </location>
</feature>
<dbReference type="Proteomes" id="UP000759131">
    <property type="component" value="Unassembled WGS sequence"/>
</dbReference>
<keyword evidence="9" id="KW-0443">Lipid metabolism</keyword>
<organism evidence="15">
    <name type="scientific">Medioppia subpectinata</name>
    <dbReference type="NCBI Taxonomy" id="1979941"/>
    <lineage>
        <taxon>Eukaryota</taxon>
        <taxon>Metazoa</taxon>
        <taxon>Ecdysozoa</taxon>
        <taxon>Arthropoda</taxon>
        <taxon>Chelicerata</taxon>
        <taxon>Arachnida</taxon>
        <taxon>Acari</taxon>
        <taxon>Acariformes</taxon>
        <taxon>Sarcoptiformes</taxon>
        <taxon>Oribatida</taxon>
        <taxon>Brachypylina</taxon>
        <taxon>Oppioidea</taxon>
        <taxon>Oppiidae</taxon>
        <taxon>Medioppia</taxon>
    </lineage>
</organism>
<protein>
    <recommendedName>
        <fullName evidence="14">Fatty acid desaturase domain-containing protein</fullName>
    </recommendedName>
</protein>
<proteinExistence type="inferred from homology"/>
<evidence type="ECO:0000256" key="8">
    <source>
        <dbReference type="ARBA" id="ARBA00023004"/>
    </source>
</evidence>
<dbReference type="GO" id="GO:0006636">
    <property type="term" value="P:unsaturated fatty acid biosynthetic process"/>
    <property type="evidence" value="ECO:0007669"/>
    <property type="project" value="TreeGrafter"/>
</dbReference>
<evidence type="ECO:0000256" key="9">
    <source>
        <dbReference type="ARBA" id="ARBA00023098"/>
    </source>
</evidence>
<comment type="similarity">
    <text evidence="2 12">Belongs to the fatty acid desaturase type 1 family.</text>
</comment>
<evidence type="ECO:0000256" key="11">
    <source>
        <dbReference type="ARBA" id="ARBA00023160"/>
    </source>
</evidence>
<evidence type="ECO:0000313" key="15">
    <source>
        <dbReference type="EMBL" id="CAD7631666.1"/>
    </source>
</evidence>
<evidence type="ECO:0000256" key="5">
    <source>
        <dbReference type="ARBA" id="ARBA00022832"/>
    </source>
</evidence>
<name>A0A7R9KYA5_9ACAR</name>
<dbReference type="AlphaFoldDB" id="A0A7R9KYA5"/>
<keyword evidence="3 12" id="KW-0444">Lipid biosynthesis</keyword>
<keyword evidence="11 12" id="KW-0275">Fatty acid biosynthesis</keyword>
<dbReference type="PRINTS" id="PR00075">
    <property type="entry name" value="FACDDSATRASE"/>
</dbReference>
<dbReference type="GO" id="GO:0005506">
    <property type="term" value="F:iron ion binding"/>
    <property type="evidence" value="ECO:0007669"/>
    <property type="project" value="TreeGrafter"/>
</dbReference>
<dbReference type="EMBL" id="OC864382">
    <property type="protein sequence ID" value="CAD7631666.1"/>
    <property type="molecule type" value="Genomic_DNA"/>
</dbReference>
<feature type="transmembrane region" description="Helical" evidence="13">
    <location>
        <begin position="78"/>
        <end position="102"/>
    </location>
</feature>
<evidence type="ECO:0000256" key="13">
    <source>
        <dbReference type="SAM" id="Phobius"/>
    </source>
</evidence>
<evidence type="ECO:0000256" key="6">
    <source>
        <dbReference type="ARBA" id="ARBA00022989"/>
    </source>
</evidence>
<dbReference type="PANTHER" id="PTHR11351:SF31">
    <property type="entry name" value="DESATURASE 1, ISOFORM A-RELATED"/>
    <property type="match status" value="1"/>
</dbReference>
<dbReference type="OrthoDB" id="9988030at2759"/>
<evidence type="ECO:0000256" key="7">
    <source>
        <dbReference type="ARBA" id="ARBA00023002"/>
    </source>
</evidence>
<keyword evidence="7 12" id="KW-0560">Oxidoreductase</keyword>
<evidence type="ECO:0000256" key="10">
    <source>
        <dbReference type="ARBA" id="ARBA00023136"/>
    </source>
</evidence>
<feature type="domain" description="Fatty acid desaturase" evidence="14">
    <location>
        <begin position="80"/>
        <end position="214"/>
    </location>
</feature>
<accession>A0A7R9KYA5</accession>
<keyword evidence="8" id="KW-0408">Iron</keyword>
<evidence type="ECO:0000256" key="3">
    <source>
        <dbReference type="ARBA" id="ARBA00022516"/>
    </source>
</evidence>
<keyword evidence="4 12" id="KW-0812">Transmembrane</keyword>
<gene>
    <name evidence="15" type="ORF">OSB1V03_LOCUS12075</name>
</gene>
<dbReference type="InterPro" id="IPR015876">
    <property type="entry name" value="Acyl-CoA_DS"/>
</dbReference>
<comment type="subcellular location">
    <subcellularLocation>
        <location evidence="1">Membrane</location>
        <topology evidence="1">Multi-pass membrane protein</topology>
    </subcellularLocation>
</comment>
<dbReference type="GO" id="GO:0004768">
    <property type="term" value="F:stearoyl-CoA 9-desaturase activity"/>
    <property type="evidence" value="ECO:0007669"/>
    <property type="project" value="TreeGrafter"/>
</dbReference>
<evidence type="ECO:0000256" key="1">
    <source>
        <dbReference type="ARBA" id="ARBA00004141"/>
    </source>
</evidence>
<dbReference type="Pfam" id="PF00487">
    <property type="entry name" value="FA_desaturase"/>
    <property type="match status" value="1"/>
</dbReference>
<evidence type="ECO:0000256" key="2">
    <source>
        <dbReference type="ARBA" id="ARBA00009295"/>
    </source>
</evidence>
<reference evidence="15" key="1">
    <citation type="submission" date="2020-11" db="EMBL/GenBank/DDBJ databases">
        <authorList>
            <person name="Tran Van P."/>
        </authorList>
    </citation>
    <scope>NUCLEOTIDE SEQUENCE</scope>
</reference>
<keyword evidence="5" id="KW-0276">Fatty acid metabolism</keyword>
<evidence type="ECO:0000256" key="4">
    <source>
        <dbReference type="ARBA" id="ARBA00022692"/>
    </source>
</evidence>
<dbReference type="GO" id="GO:0005789">
    <property type="term" value="C:endoplasmic reticulum membrane"/>
    <property type="evidence" value="ECO:0007669"/>
    <property type="project" value="TreeGrafter"/>
</dbReference>
<comment type="cofactor">
    <cofactor evidence="12">
        <name>Fe(2+)</name>
        <dbReference type="ChEBI" id="CHEBI:29033"/>
    </cofactor>
</comment>
<keyword evidence="10 13" id="KW-0472">Membrane</keyword>
<dbReference type="PANTHER" id="PTHR11351">
    <property type="entry name" value="ACYL-COA DESATURASE"/>
    <property type="match status" value="1"/>
</dbReference>
<dbReference type="CDD" id="cd03505">
    <property type="entry name" value="Delta9-FADS-like"/>
    <property type="match status" value="1"/>
</dbReference>
<feature type="transmembrane region" description="Helical" evidence="13">
    <location>
        <begin position="52"/>
        <end position="72"/>
    </location>
</feature>
<comment type="domain">
    <text evidence="12">The histidine box domains are involved in binding the catalytic metal ions.</text>
</comment>
<evidence type="ECO:0000256" key="12">
    <source>
        <dbReference type="RuleBase" id="RU000581"/>
    </source>
</evidence>
<dbReference type="EMBL" id="CAJPIZ010009807">
    <property type="protein sequence ID" value="CAG2112096.1"/>
    <property type="molecule type" value="Genomic_DNA"/>
</dbReference>
<keyword evidence="16" id="KW-1185">Reference proteome</keyword>
<dbReference type="InterPro" id="IPR005804">
    <property type="entry name" value="FA_desaturase_dom"/>
</dbReference>
<keyword evidence="6 13" id="KW-1133">Transmembrane helix</keyword>
<sequence length="220" mass="25857">MSVIKADNYISAYDRNSHKSDVDKYADSYHHNNNNHDKNGKPITPTEYKTVIVWRNVIGMSVLHLLALNGFYLGCSGIGHWAFFVIIWFINFFGGFSILTGAHRLWAHRSYRAKWPLRLFLAFFQTAALQNDIYEWCRDHRVHHKYTDTDADPHNSSRGFFFAHVGWLLCRKHPDVIRKGQTIDMSDLMADPIVRFQRKYYKLLVLFIRVFLFTGYIGVY</sequence>
<evidence type="ECO:0000259" key="14">
    <source>
        <dbReference type="Pfam" id="PF00487"/>
    </source>
</evidence>
<feature type="non-terminal residue" evidence="15">
    <location>
        <position position="220"/>
    </location>
</feature>
<evidence type="ECO:0000313" key="16">
    <source>
        <dbReference type="Proteomes" id="UP000759131"/>
    </source>
</evidence>